<gene>
    <name evidence="1" type="ORF">L6452_15643</name>
</gene>
<organism evidence="1 2">
    <name type="scientific">Arctium lappa</name>
    <name type="common">Greater burdock</name>
    <name type="synonym">Lappa major</name>
    <dbReference type="NCBI Taxonomy" id="4217"/>
    <lineage>
        <taxon>Eukaryota</taxon>
        <taxon>Viridiplantae</taxon>
        <taxon>Streptophyta</taxon>
        <taxon>Embryophyta</taxon>
        <taxon>Tracheophyta</taxon>
        <taxon>Spermatophyta</taxon>
        <taxon>Magnoliopsida</taxon>
        <taxon>eudicotyledons</taxon>
        <taxon>Gunneridae</taxon>
        <taxon>Pentapetalae</taxon>
        <taxon>asterids</taxon>
        <taxon>campanulids</taxon>
        <taxon>Asterales</taxon>
        <taxon>Asteraceae</taxon>
        <taxon>Carduoideae</taxon>
        <taxon>Cardueae</taxon>
        <taxon>Arctiinae</taxon>
        <taxon>Arctium</taxon>
    </lineage>
</organism>
<comment type="caution">
    <text evidence="1">The sequence shown here is derived from an EMBL/GenBank/DDBJ whole genome shotgun (WGS) entry which is preliminary data.</text>
</comment>
<evidence type="ECO:0000313" key="2">
    <source>
        <dbReference type="Proteomes" id="UP001055879"/>
    </source>
</evidence>
<accession>A0ACB9CPC1</accession>
<reference evidence="2" key="1">
    <citation type="journal article" date="2022" name="Mol. Ecol. Resour.">
        <title>The genomes of chicory, endive, great burdock and yacon provide insights into Asteraceae palaeo-polyploidization history and plant inulin production.</title>
        <authorList>
            <person name="Fan W."/>
            <person name="Wang S."/>
            <person name="Wang H."/>
            <person name="Wang A."/>
            <person name="Jiang F."/>
            <person name="Liu H."/>
            <person name="Zhao H."/>
            <person name="Xu D."/>
            <person name="Zhang Y."/>
        </authorList>
    </citation>
    <scope>NUCLEOTIDE SEQUENCE [LARGE SCALE GENOMIC DNA]</scope>
    <source>
        <strain evidence="2">cv. Niubang</strain>
    </source>
</reference>
<dbReference type="Proteomes" id="UP001055879">
    <property type="component" value="Linkage Group LG04"/>
</dbReference>
<sequence>MNKIIFKAEKSRLEELFFEWQRIAFEWVSRRSKKQRVDWLTWLSGNVISKVGVQGSKSLLSRGVGRCVFVVLKISRMRGCYAVSGRSRGVRTVRQLQRRSGENSGARRWVGDREFGFDVRDSVLLSVSLILEFDGELLCPDGHHVYCPGKIQRRFVQMS</sequence>
<evidence type="ECO:0000313" key="1">
    <source>
        <dbReference type="EMBL" id="KAI3736110.1"/>
    </source>
</evidence>
<reference evidence="1 2" key="2">
    <citation type="journal article" date="2022" name="Mol. Ecol. Resour.">
        <title>The genomes of chicory, endive, great burdock and yacon provide insights into Asteraceae paleo-polyploidization history and plant inulin production.</title>
        <authorList>
            <person name="Fan W."/>
            <person name="Wang S."/>
            <person name="Wang H."/>
            <person name="Wang A."/>
            <person name="Jiang F."/>
            <person name="Liu H."/>
            <person name="Zhao H."/>
            <person name="Xu D."/>
            <person name="Zhang Y."/>
        </authorList>
    </citation>
    <scope>NUCLEOTIDE SEQUENCE [LARGE SCALE GENOMIC DNA]</scope>
    <source>
        <strain evidence="2">cv. Niubang</strain>
    </source>
</reference>
<keyword evidence="2" id="KW-1185">Reference proteome</keyword>
<proteinExistence type="predicted"/>
<dbReference type="EMBL" id="CM042050">
    <property type="protein sequence ID" value="KAI3736110.1"/>
    <property type="molecule type" value="Genomic_DNA"/>
</dbReference>
<protein>
    <submittedName>
        <fullName evidence="1">Uncharacterized protein</fullName>
    </submittedName>
</protein>
<name>A0ACB9CPC1_ARCLA</name>